<dbReference type="Gene3D" id="2.30.40.10">
    <property type="entry name" value="Urease, subunit C, domain 1"/>
    <property type="match status" value="1"/>
</dbReference>
<dbReference type="Proteomes" id="UP000773614">
    <property type="component" value="Unassembled WGS sequence"/>
</dbReference>
<accession>A0A964T1C3</accession>
<dbReference type="InterPro" id="IPR051781">
    <property type="entry name" value="Metallo-dep_Hydrolase"/>
</dbReference>
<feature type="domain" description="Amidohydrolase-related" evidence="1">
    <location>
        <begin position="54"/>
        <end position="391"/>
    </location>
</feature>
<reference evidence="2" key="1">
    <citation type="submission" date="2019-03" db="EMBL/GenBank/DDBJ databases">
        <title>Afifella sp. nov., isolated from activated sludge.</title>
        <authorList>
            <person name="Li Q."/>
            <person name="Liu Y."/>
        </authorList>
    </citation>
    <scope>NUCLEOTIDE SEQUENCE</scope>
    <source>
        <strain evidence="2">L72</strain>
    </source>
</reference>
<dbReference type="AlphaFoldDB" id="A0A964T1C3"/>
<dbReference type="GO" id="GO:0016810">
    <property type="term" value="F:hydrolase activity, acting on carbon-nitrogen (but not peptide) bonds"/>
    <property type="evidence" value="ECO:0007669"/>
    <property type="project" value="InterPro"/>
</dbReference>
<dbReference type="InterPro" id="IPR006680">
    <property type="entry name" value="Amidohydro-rel"/>
</dbReference>
<dbReference type="RefSeq" id="WP_161138780.1">
    <property type="nucleotide sequence ID" value="NZ_SPKJ01000003.1"/>
</dbReference>
<evidence type="ECO:0000259" key="1">
    <source>
        <dbReference type="Pfam" id="PF01979"/>
    </source>
</evidence>
<name>A0A964T1C3_9HYPH</name>
<sequence length="410" mass="44234">MADIIFANARLLDGRTEDGLPDHHLRVSGDRLAEISDRPIKSQSARTIDLKGRTLMPGLIDCHVHVCAAMTNLGLNGLMPDALVALHAAKIMQGMLHRGFTTVRDAGGATYALVEAQKSGLIAGPRLVIGGKALSQTGGHADFRGRYDTTPAHVQADRLGALGRICDGIAECRQAARDEIRKGADYIKIMANGGVSSPTDRIEFLGFAEDEIAAIVEEAEKAHTYVAAHLYTDESIERAVRLGVRSIEHASLIEPQTARLMKEKGAYACPTMVIFWANKTEGREVGIPDHAIAKVETVLARGKEALDILAAAGVPMAFGTDLMGVMHRHQSHEFLLRAEVLPAIEVIRSATVVAAELLEMEGEIGILEPGARADLIVVDGDPVGDLRLLTEQGRHMPFIMQDGEFVKQDE</sequence>
<dbReference type="InterPro" id="IPR011059">
    <property type="entry name" value="Metal-dep_hydrolase_composite"/>
</dbReference>
<gene>
    <name evidence="2" type="ORF">E4O86_01695</name>
</gene>
<dbReference type="SUPFAM" id="SSF51338">
    <property type="entry name" value="Composite domain of metallo-dependent hydrolases"/>
    <property type="match status" value="2"/>
</dbReference>
<dbReference type="SUPFAM" id="SSF51556">
    <property type="entry name" value="Metallo-dependent hydrolases"/>
    <property type="match status" value="1"/>
</dbReference>
<dbReference type="InterPro" id="IPR057744">
    <property type="entry name" value="OTAase-like"/>
</dbReference>
<protein>
    <submittedName>
        <fullName evidence="2">Amidohydrolase family protein</fullName>
    </submittedName>
</protein>
<evidence type="ECO:0000313" key="2">
    <source>
        <dbReference type="EMBL" id="MYZ46434.1"/>
    </source>
</evidence>
<dbReference type="Gene3D" id="3.20.20.140">
    <property type="entry name" value="Metal-dependent hydrolases"/>
    <property type="match status" value="1"/>
</dbReference>
<proteinExistence type="predicted"/>
<dbReference type="OrthoDB" id="9815027at2"/>
<evidence type="ECO:0000313" key="3">
    <source>
        <dbReference type="Proteomes" id="UP000773614"/>
    </source>
</evidence>
<dbReference type="Pfam" id="PF01979">
    <property type="entry name" value="Amidohydro_1"/>
    <property type="match status" value="1"/>
</dbReference>
<comment type="caution">
    <text evidence="2">The sequence shown here is derived from an EMBL/GenBank/DDBJ whole genome shotgun (WGS) entry which is preliminary data.</text>
</comment>
<dbReference type="PANTHER" id="PTHR43135:SF3">
    <property type="entry name" value="ALPHA-D-RIBOSE 1-METHYLPHOSPHONATE 5-TRIPHOSPHATE DIPHOSPHATASE"/>
    <property type="match status" value="1"/>
</dbReference>
<dbReference type="InterPro" id="IPR032466">
    <property type="entry name" value="Metal_Hydrolase"/>
</dbReference>
<organism evidence="2 3">
    <name type="scientific">Propylenella binzhouense</name>
    <dbReference type="NCBI Taxonomy" id="2555902"/>
    <lineage>
        <taxon>Bacteria</taxon>
        <taxon>Pseudomonadati</taxon>
        <taxon>Pseudomonadota</taxon>
        <taxon>Alphaproteobacteria</taxon>
        <taxon>Hyphomicrobiales</taxon>
        <taxon>Propylenellaceae</taxon>
        <taxon>Propylenella</taxon>
    </lineage>
</organism>
<dbReference type="EMBL" id="SPKJ01000003">
    <property type="protein sequence ID" value="MYZ46434.1"/>
    <property type="molecule type" value="Genomic_DNA"/>
</dbReference>
<keyword evidence="3" id="KW-1185">Reference proteome</keyword>
<dbReference type="CDD" id="cd01299">
    <property type="entry name" value="Met_dep_hydrolase_A"/>
    <property type="match status" value="1"/>
</dbReference>
<dbReference type="PANTHER" id="PTHR43135">
    <property type="entry name" value="ALPHA-D-RIBOSE 1-METHYLPHOSPHONATE 5-TRIPHOSPHATE DIPHOSPHATASE"/>
    <property type="match status" value="1"/>
</dbReference>